<sequence>MRPEHEGRSSARTARSGAVEFGSGPPLAGSGLDAQVGGEGGSRGGDRGARAARRRRRRRRPQREGRTEEEAVAAVARGPHGGDCGARTSRQRWLRLADEVVGGGDVSSPRRLKKPISWSSSPPMARSCSGRGELQERVDAAACAEDDGAMATCGSRPRAYLSRRQYVATPCARAHTYTHTTTGRRRALFALLARPYMAGLQRSSETFRRSGSSGMVWEDKLQQSGELGGKAEAPAPAARAAAQRSGSSGHGGYKAGHVQPALDPPSPRVAACGFCNLFGKDKHHQARPRGGASAKSRRR</sequence>
<dbReference type="InterPro" id="IPR031421">
    <property type="entry name" value="DUF4666"/>
</dbReference>
<feature type="region of interest" description="Disordered" evidence="1">
    <location>
        <begin position="1"/>
        <end position="87"/>
    </location>
</feature>
<accession>Q5NAD3</accession>
<evidence type="ECO:0000256" key="1">
    <source>
        <dbReference type="SAM" id="MobiDB-lite"/>
    </source>
</evidence>
<dbReference type="PANTHER" id="PTHR33730">
    <property type="entry name" value="OS05G0542732 PROTEIN-RELATED"/>
    <property type="match status" value="1"/>
</dbReference>
<feature type="compositionally biased region" description="Basic residues" evidence="1">
    <location>
        <begin position="50"/>
        <end position="61"/>
    </location>
</feature>
<dbReference type="EMBL" id="AP003023">
    <property type="protein sequence ID" value="BAD81575.1"/>
    <property type="molecule type" value="Genomic_DNA"/>
</dbReference>
<organism evidence="2">
    <name type="scientific">Oryza sativa subsp. japonica</name>
    <name type="common">Rice</name>
    <dbReference type="NCBI Taxonomy" id="39947"/>
    <lineage>
        <taxon>Eukaryota</taxon>
        <taxon>Viridiplantae</taxon>
        <taxon>Streptophyta</taxon>
        <taxon>Embryophyta</taxon>
        <taxon>Tracheophyta</taxon>
        <taxon>Spermatophyta</taxon>
        <taxon>Magnoliopsida</taxon>
        <taxon>Liliopsida</taxon>
        <taxon>Poales</taxon>
        <taxon>Poaceae</taxon>
        <taxon>BOP clade</taxon>
        <taxon>Oryzoideae</taxon>
        <taxon>Oryzeae</taxon>
        <taxon>Oryzinae</taxon>
        <taxon>Oryza</taxon>
        <taxon>Oryza sativa</taxon>
    </lineage>
</organism>
<dbReference type="AlphaFoldDB" id="Q5NAD3"/>
<feature type="compositionally biased region" description="Low complexity" evidence="1">
    <location>
        <begin position="230"/>
        <end position="247"/>
    </location>
</feature>
<feature type="region of interest" description="Disordered" evidence="1">
    <location>
        <begin position="280"/>
        <end position="299"/>
    </location>
</feature>
<proteinExistence type="predicted"/>
<feature type="region of interest" description="Disordered" evidence="1">
    <location>
        <begin position="104"/>
        <end position="129"/>
    </location>
</feature>
<protein>
    <submittedName>
        <fullName evidence="2">Uncharacterized protein</fullName>
    </submittedName>
</protein>
<feature type="region of interest" description="Disordered" evidence="1">
    <location>
        <begin position="224"/>
        <end position="265"/>
    </location>
</feature>
<dbReference type="Proteomes" id="UP000817658">
    <property type="component" value="Chromosome 1"/>
</dbReference>
<reference evidence="2" key="1">
    <citation type="journal article" date="2002" name="Nature">
        <title>The genome sequence and structure of rice chromosome 1.</title>
        <authorList>
            <person name="Sasaki T."/>
            <person name="Matsumoto T."/>
            <person name="Yamamoto K."/>
            <person name="Sakata K."/>
            <person name="Baba T."/>
            <person name="Katayose Y."/>
            <person name="Wu J."/>
            <person name="Niimura Y."/>
            <person name="Cheng Z."/>
            <person name="Nagamura Y."/>
            <person name="Antonio B.A."/>
            <person name="Kanamori H."/>
            <person name="Hosokawa S."/>
            <person name="Masukawa M."/>
            <person name="Arikawa K."/>
            <person name="Chiden Y."/>
            <person name="Hayashi M."/>
            <person name="Okamoto M."/>
            <person name="Ando T."/>
            <person name="Aoki H."/>
            <person name="Arita K."/>
            <person name="Hamada M."/>
            <person name="Harada C."/>
            <person name="Hijishita S."/>
            <person name="Honda M."/>
            <person name="Ichikawa Y."/>
            <person name="Idonuma A."/>
            <person name="Iijima M."/>
            <person name="Ikeda M."/>
            <person name="Ikeno M."/>
            <person name="Itoh S."/>
            <person name="Itoh T."/>
            <person name="Itoh Y."/>
            <person name="Itoh Y."/>
            <person name="Iwabuchi A."/>
            <person name="Kamiya K."/>
            <person name="Karasawa W."/>
            <person name="Katagiri S."/>
            <person name="Kikuta A."/>
            <person name="Kobayashi N."/>
            <person name="Kono I."/>
            <person name="Machita K."/>
            <person name="Maehara T."/>
            <person name="Mizuno H."/>
            <person name="Mizubayashi T."/>
            <person name="Mukai Y."/>
            <person name="Nagasaki H."/>
            <person name="Nakashima M."/>
            <person name="Nakama Y."/>
            <person name="Nakamichi Y."/>
            <person name="Nakamura M."/>
            <person name="Namiki N."/>
            <person name="Negishi M."/>
            <person name="Ohta I."/>
            <person name="Ono N."/>
            <person name="Saji S."/>
            <person name="Sakai K."/>
            <person name="Shibata M."/>
            <person name="Shimokawa T."/>
            <person name="Shomura A."/>
            <person name="Song J."/>
            <person name="Takazaki Y."/>
            <person name="Terasawa K."/>
            <person name="Tsuji K."/>
            <person name="Waki K."/>
            <person name="Yamagata H."/>
            <person name="Yamane H."/>
            <person name="Yoshiki S."/>
            <person name="Yoshihara R."/>
            <person name="Yukawa K."/>
            <person name="Zhong H."/>
            <person name="Iwama H."/>
            <person name="Endo T."/>
            <person name="Ito H."/>
            <person name="Hahn J.H."/>
            <person name="Kim H.I."/>
            <person name="Eun M.Y."/>
            <person name="Yano M."/>
            <person name="Jiang J."/>
            <person name="Gojobori T."/>
        </authorList>
    </citation>
    <scope>NUCLEOTIDE SEQUENCE [LARGE SCALE GENOMIC DNA]</scope>
</reference>
<dbReference type="Pfam" id="PF15697">
    <property type="entry name" value="DUF4666"/>
    <property type="match status" value="2"/>
</dbReference>
<dbReference type="PANTHER" id="PTHR33730:SF12">
    <property type="entry name" value="OS01G0704901 PROTEIN"/>
    <property type="match status" value="1"/>
</dbReference>
<evidence type="ECO:0000313" key="2">
    <source>
        <dbReference type="EMBL" id="BAD81575.1"/>
    </source>
</evidence>
<name>Q5NAD3_ORYSJ</name>
<gene>
    <name evidence="2" type="primary">P0684B02.17</name>
</gene>